<keyword evidence="8" id="KW-0969">Cilium</keyword>
<comment type="function">
    <text evidence="5">Required for morphogenesis and for the elongation of the flagellar filament by facilitating polymerization of the flagellin monomers at the tip of growing filament. Forms a capping structure, which prevents flagellin subunits (transported through the central channel of the flagellum) from leaking out without polymerization at the distal end.</text>
</comment>
<evidence type="ECO:0000313" key="8">
    <source>
        <dbReference type="EMBL" id="MDQ0166333.1"/>
    </source>
</evidence>
<dbReference type="InterPro" id="IPR010810">
    <property type="entry name" value="Flagellin_hook_IN_motif"/>
</dbReference>
<evidence type="ECO:0000256" key="1">
    <source>
        <dbReference type="ARBA" id="ARBA00009764"/>
    </source>
</evidence>
<dbReference type="PANTHER" id="PTHR30288">
    <property type="entry name" value="FLAGELLAR CAP/ASSEMBLY PROTEIN FLID"/>
    <property type="match status" value="1"/>
</dbReference>
<dbReference type="InterPro" id="IPR010809">
    <property type="entry name" value="FliD_C"/>
</dbReference>
<organism evidence="8 9">
    <name type="scientific">Caldalkalibacillus horti</name>
    <dbReference type="NCBI Taxonomy" id="77523"/>
    <lineage>
        <taxon>Bacteria</taxon>
        <taxon>Bacillati</taxon>
        <taxon>Bacillota</taxon>
        <taxon>Bacilli</taxon>
        <taxon>Bacillales</taxon>
        <taxon>Bacillaceae</taxon>
        <taxon>Caldalkalibacillus</taxon>
    </lineage>
</organism>
<evidence type="ECO:0000259" key="7">
    <source>
        <dbReference type="Pfam" id="PF07195"/>
    </source>
</evidence>
<evidence type="ECO:0000256" key="5">
    <source>
        <dbReference type="RuleBase" id="RU362066"/>
    </source>
</evidence>
<dbReference type="InterPro" id="IPR040026">
    <property type="entry name" value="FliD"/>
</dbReference>
<comment type="subunit">
    <text evidence="2 5">Homopentamer.</text>
</comment>
<keyword evidence="5" id="KW-0964">Secreted</keyword>
<evidence type="ECO:0000256" key="4">
    <source>
        <dbReference type="ARBA" id="ARBA00023143"/>
    </source>
</evidence>
<dbReference type="InterPro" id="IPR003481">
    <property type="entry name" value="FliD_N"/>
</dbReference>
<feature type="domain" description="Flagellar hook-associated protein 2 C-terminal" evidence="7">
    <location>
        <begin position="221"/>
        <end position="484"/>
    </location>
</feature>
<keyword evidence="4 5" id="KW-0975">Bacterial flagellum</keyword>
<keyword evidence="3" id="KW-0175">Coiled coil</keyword>
<protein>
    <recommendedName>
        <fullName evidence="5">Flagellar hook-associated protein 2</fullName>
        <shortName evidence="5">HAP2</shortName>
    </recommendedName>
    <alternativeName>
        <fullName evidence="5">Flagellar cap protein</fullName>
    </alternativeName>
</protein>
<keyword evidence="8" id="KW-0966">Cell projection</keyword>
<evidence type="ECO:0000256" key="2">
    <source>
        <dbReference type="ARBA" id="ARBA00011255"/>
    </source>
</evidence>
<dbReference type="Pfam" id="PF02465">
    <property type="entry name" value="FliD_N"/>
    <property type="match status" value="1"/>
</dbReference>
<dbReference type="EMBL" id="JAUSTY010000008">
    <property type="protein sequence ID" value="MDQ0166333.1"/>
    <property type="molecule type" value="Genomic_DNA"/>
</dbReference>
<dbReference type="Proteomes" id="UP001235840">
    <property type="component" value="Unassembled WGS sequence"/>
</dbReference>
<dbReference type="Pfam" id="PF07196">
    <property type="entry name" value="Flagellin_IN"/>
    <property type="match status" value="1"/>
</dbReference>
<sequence>MRIGGMFSGMDTDTMVKQIMQAERAPLDRLFQKKQWTEWQQDAYRGINLSLATFNSAHSSLRLGSSFSAFKATSSNSSVVTATAQGNATPGSYTISNVQLARSAALNSENALSNLEGSRAKGTDTVLESGTQTFTITNQAGLTAEITVDENDTFQSLAQKINSAKDAEGNSLGLRASFDNTTSRFYISTREMGEGQGFSFEDTAFVRDMIFGGSSTLSAQGSDASFTYNGVEVTGQTSNTVRVNGVDFNLLQASGAEPITINVQGDPDKLVDQIKSFVEAYNELIGNLESLLIEPKYRDFAPLTDEQRRELSEREAELWDEKAMSGLLRSDSILRKVADNLRSAFTSPVEGIPSGEFSMLSQIGITTGSYEFGGKLFIDEDKLRSAISERPDEVTRLFTQTSEDRNIAEMGIGQRVYSQVNSAINELRERAGTPGSPNIDSSNIGERYKNMNDQINRWQDRLALIENRYWRQFTAMERALAQMESQNTWMMQNMFGGM</sequence>
<keyword evidence="9" id="KW-1185">Reference proteome</keyword>
<comment type="caution">
    <text evidence="8">The sequence shown here is derived from an EMBL/GenBank/DDBJ whole genome shotgun (WGS) entry which is preliminary data.</text>
</comment>
<reference evidence="8 9" key="1">
    <citation type="submission" date="2023-07" db="EMBL/GenBank/DDBJ databases">
        <title>Genomic Encyclopedia of Type Strains, Phase IV (KMG-IV): sequencing the most valuable type-strain genomes for metagenomic binning, comparative biology and taxonomic classification.</title>
        <authorList>
            <person name="Goeker M."/>
        </authorList>
    </citation>
    <scope>NUCLEOTIDE SEQUENCE [LARGE SCALE GENOMIC DNA]</scope>
    <source>
        <strain evidence="8 9">DSM 12751</strain>
    </source>
</reference>
<dbReference type="PANTHER" id="PTHR30288:SF0">
    <property type="entry name" value="FLAGELLAR HOOK-ASSOCIATED PROTEIN 2"/>
    <property type="match status" value="1"/>
</dbReference>
<dbReference type="RefSeq" id="WP_307394450.1">
    <property type="nucleotide sequence ID" value="NZ_BAAADK010000020.1"/>
</dbReference>
<comment type="similarity">
    <text evidence="1 5">Belongs to the FliD family.</text>
</comment>
<accession>A0ABT9VZA7</accession>
<name>A0ABT9VZA7_9BACI</name>
<evidence type="ECO:0000313" key="9">
    <source>
        <dbReference type="Proteomes" id="UP001235840"/>
    </source>
</evidence>
<keyword evidence="8" id="KW-0282">Flagellum</keyword>
<comment type="subcellular location">
    <subcellularLocation>
        <location evidence="5">Secreted</location>
    </subcellularLocation>
    <subcellularLocation>
        <location evidence="5">Bacterial flagellum</location>
    </subcellularLocation>
</comment>
<evidence type="ECO:0000259" key="6">
    <source>
        <dbReference type="Pfam" id="PF02465"/>
    </source>
</evidence>
<evidence type="ECO:0000256" key="3">
    <source>
        <dbReference type="ARBA" id="ARBA00023054"/>
    </source>
</evidence>
<feature type="domain" description="Flagellar hook-associated protein 2 N-terminal" evidence="6">
    <location>
        <begin position="8"/>
        <end position="103"/>
    </location>
</feature>
<gene>
    <name evidence="8" type="ORF">J2S11_002237</name>
</gene>
<proteinExistence type="inferred from homology"/>
<dbReference type="Pfam" id="PF07195">
    <property type="entry name" value="FliD_C"/>
    <property type="match status" value="1"/>
</dbReference>